<keyword evidence="9" id="KW-1185">Reference proteome</keyword>
<dbReference type="Pfam" id="PF02687">
    <property type="entry name" value="FtsX"/>
    <property type="match status" value="2"/>
</dbReference>
<dbReference type="EMBL" id="FNLF01000002">
    <property type="protein sequence ID" value="SDR27825.1"/>
    <property type="molecule type" value="Genomic_DNA"/>
</dbReference>
<dbReference type="AlphaFoldDB" id="A0A1H1HQP3"/>
<evidence type="ECO:0000259" key="7">
    <source>
        <dbReference type="Pfam" id="PF02687"/>
    </source>
</evidence>
<feature type="transmembrane region" description="Helical" evidence="6">
    <location>
        <begin position="202"/>
        <end position="226"/>
    </location>
</feature>
<organism evidence="8 9">
    <name type="scientific">Tsukamurella pulmonis</name>
    <dbReference type="NCBI Taxonomy" id="47312"/>
    <lineage>
        <taxon>Bacteria</taxon>
        <taxon>Bacillati</taxon>
        <taxon>Actinomycetota</taxon>
        <taxon>Actinomycetes</taxon>
        <taxon>Mycobacteriales</taxon>
        <taxon>Tsukamurellaceae</taxon>
        <taxon>Tsukamurella</taxon>
    </lineage>
</organism>
<feature type="transmembrane region" description="Helical" evidence="6">
    <location>
        <begin position="59"/>
        <end position="81"/>
    </location>
</feature>
<gene>
    <name evidence="8" type="ORF">SAMN04489765_4487</name>
</gene>
<evidence type="ECO:0000256" key="4">
    <source>
        <dbReference type="ARBA" id="ARBA00022989"/>
    </source>
</evidence>
<accession>A0A1H1HQP3</accession>
<dbReference type="PANTHER" id="PTHR30287:SF1">
    <property type="entry name" value="INNER MEMBRANE PROTEIN"/>
    <property type="match status" value="1"/>
</dbReference>
<comment type="subcellular location">
    <subcellularLocation>
        <location evidence="1">Cell membrane</location>
        <topology evidence="1">Multi-pass membrane protein</topology>
    </subcellularLocation>
</comment>
<feature type="domain" description="ABC3 transporter permease C-terminal" evidence="7">
    <location>
        <begin position="66"/>
        <end position="184"/>
    </location>
</feature>
<dbReference type="InterPro" id="IPR038766">
    <property type="entry name" value="Membrane_comp_ABC_pdt"/>
</dbReference>
<feature type="domain" description="ABC3 transporter permease C-terminal" evidence="7">
    <location>
        <begin position="336"/>
        <end position="453"/>
    </location>
</feature>
<keyword evidence="4 6" id="KW-1133">Transmembrane helix</keyword>
<proteinExistence type="predicted"/>
<feature type="transmembrane region" description="Helical" evidence="6">
    <location>
        <begin position="421"/>
        <end position="443"/>
    </location>
</feature>
<evidence type="ECO:0000313" key="9">
    <source>
        <dbReference type="Proteomes" id="UP000183053"/>
    </source>
</evidence>
<dbReference type="STRING" id="47312.SAMN04489765_4487"/>
<name>A0A1H1HQP3_9ACTN</name>
<evidence type="ECO:0000256" key="5">
    <source>
        <dbReference type="ARBA" id="ARBA00023136"/>
    </source>
</evidence>
<keyword evidence="2" id="KW-1003">Cell membrane</keyword>
<dbReference type="OrthoDB" id="3251579at2"/>
<feature type="transmembrane region" description="Helical" evidence="6">
    <location>
        <begin position="157"/>
        <end position="176"/>
    </location>
</feature>
<evidence type="ECO:0000256" key="3">
    <source>
        <dbReference type="ARBA" id="ARBA00022692"/>
    </source>
</evidence>
<feature type="transmembrane region" description="Helical" evidence="6">
    <location>
        <begin position="16"/>
        <end position="39"/>
    </location>
</feature>
<dbReference type="Proteomes" id="UP000183053">
    <property type="component" value="Unassembled WGS sequence"/>
</dbReference>
<feature type="transmembrane region" description="Helical" evidence="6">
    <location>
        <begin position="110"/>
        <end position="137"/>
    </location>
</feature>
<evidence type="ECO:0000256" key="1">
    <source>
        <dbReference type="ARBA" id="ARBA00004651"/>
    </source>
</evidence>
<keyword evidence="5 6" id="KW-0472">Membrane</keyword>
<dbReference type="RefSeq" id="WP_068563937.1">
    <property type="nucleotide sequence ID" value="NZ_FNLF01000002.1"/>
</dbReference>
<feature type="transmembrane region" description="Helical" evidence="6">
    <location>
        <begin position="232"/>
        <end position="253"/>
    </location>
</feature>
<reference evidence="9" key="1">
    <citation type="submission" date="2016-10" db="EMBL/GenBank/DDBJ databases">
        <authorList>
            <person name="Varghese N."/>
            <person name="Submissions S."/>
        </authorList>
    </citation>
    <scope>NUCLEOTIDE SEQUENCE [LARGE SCALE GENOMIC DNA]</scope>
    <source>
        <strain evidence="9">DSM 44142</strain>
    </source>
</reference>
<feature type="transmembrane region" description="Helical" evidence="6">
    <location>
        <begin position="260"/>
        <end position="285"/>
    </location>
</feature>
<evidence type="ECO:0000313" key="8">
    <source>
        <dbReference type="EMBL" id="SDR27825.1"/>
    </source>
</evidence>
<evidence type="ECO:0000256" key="6">
    <source>
        <dbReference type="SAM" id="Phobius"/>
    </source>
</evidence>
<keyword evidence="3 6" id="KW-0812">Transmembrane</keyword>
<dbReference type="PANTHER" id="PTHR30287">
    <property type="entry name" value="MEMBRANE COMPONENT OF PREDICTED ABC SUPERFAMILY METABOLITE UPTAKE TRANSPORTER"/>
    <property type="match status" value="1"/>
</dbReference>
<sequence>MYRYGLRILLADARGWWPAITTIAMITALVGLCATQFAWARDPRFVAAVEAQGRAVSEFTIVAQTIYVVVAALGVFALTVVGNATVEATRRTFAQWRLVGASPRDVRHGIWALVATAALIGAVPGSFAALVAAYFAVPMFNEMAAPGFAAPTLPPSPFAWFLSLAVGVLTCLLGAVGPARRGARTRAIVVFRSTGVTPRRDGWWRVPAGALLLVAALGMILAASSVGPDTGVAALFNLSLYTGLCAVAAVYVLGPLVVPVILMGFGHAAACVGSVIGSLAAAAAVARAGTSANTVAPLAAGVGGIGVMLASVESTAAVVTARGDATATNLTDTLVLAGLISVVLLVTSAAVIALASRDRDREQALLRVAGMPRRQVTAWYGWQALQLALAGVVLAVVPVALTVTAAAVGSPAFAGRSVVSVPWAVPVFGFALIWLVLSLVLWLPARTSLRAEPAAGLRAA</sequence>
<feature type="transmembrane region" description="Helical" evidence="6">
    <location>
        <begin position="376"/>
        <end position="401"/>
    </location>
</feature>
<dbReference type="GO" id="GO:0005886">
    <property type="term" value="C:plasma membrane"/>
    <property type="evidence" value="ECO:0007669"/>
    <property type="project" value="UniProtKB-SubCell"/>
</dbReference>
<protein>
    <submittedName>
        <fullName evidence="8">Putative ABC transport system permease protein</fullName>
    </submittedName>
</protein>
<evidence type="ECO:0000256" key="2">
    <source>
        <dbReference type="ARBA" id="ARBA00022475"/>
    </source>
</evidence>
<dbReference type="InterPro" id="IPR003838">
    <property type="entry name" value="ABC3_permease_C"/>
</dbReference>
<feature type="transmembrane region" description="Helical" evidence="6">
    <location>
        <begin position="334"/>
        <end position="355"/>
    </location>
</feature>